<dbReference type="Gene3D" id="3.30.2010.10">
    <property type="entry name" value="Metalloproteases ('zincins'), catalytic domain"/>
    <property type="match status" value="1"/>
</dbReference>
<feature type="coiled-coil region" evidence="1">
    <location>
        <begin position="482"/>
        <end position="516"/>
    </location>
</feature>
<dbReference type="PANTHER" id="PTHR34978">
    <property type="entry name" value="POSSIBLE SENSOR-TRANSDUCER PROTEIN BLAR"/>
    <property type="match status" value="1"/>
</dbReference>
<keyword evidence="5" id="KW-1185">Reference proteome</keyword>
<evidence type="ECO:0000313" key="5">
    <source>
        <dbReference type="Proteomes" id="UP000036908"/>
    </source>
</evidence>
<dbReference type="InterPro" id="IPR052173">
    <property type="entry name" value="Beta-lactam_resp_regulator"/>
</dbReference>
<reference evidence="5" key="1">
    <citation type="submission" date="2014-11" db="EMBL/GenBank/DDBJ databases">
        <title>Genome sequencing of Roseivirga sp. D-25.</title>
        <authorList>
            <person name="Selvaratnam C."/>
            <person name="Thevarajoo S."/>
            <person name="Goh K.M."/>
            <person name="Eee R."/>
            <person name="Chan K.-G."/>
            <person name="Chong C.S."/>
        </authorList>
    </citation>
    <scope>NUCLEOTIDE SEQUENCE [LARGE SCALE GENOMIC DNA]</scope>
    <source>
        <strain evidence="5">D-25</strain>
    </source>
</reference>
<dbReference type="PATRIC" id="fig|1566026.4.peg.2539"/>
<keyword evidence="2" id="KW-0472">Membrane</keyword>
<gene>
    <name evidence="4" type="ORF">OB69_03840</name>
</gene>
<protein>
    <recommendedName>
        <fullName evidence="3">Peptidase M56 domain-containing protein</fullName>
    </recommendedName>
</protein>
<evidence type="ECO:0000313" key="4">
    <source>
        <dbReference type="EMBL" id="KOF04123.1"/>
    </source>
</evidence>
<dbReference type="AlphaFoldDB" id="A0A0L8ANU0"/>
<dbReference type="RefSeq" id="WP_053222360.1">
    <property type="nucleotide sequence ID" value="NZ_JSVA01000004.1"/>
</dbReference>
<dbReference type="OrthoDB" id="15218at2"/>
<evidence type="ECO:0000259" key="3">
    <source>
        <dbReference type="Pfam" id="PF05569"/>
    </source>
</evidence>
<feature type="transmembrane region" description="Helical" evidence="2">
    <location>
        <begin position="47"/>
        <end position="69"/>
    </location>
</feature>
<keyword evidence="2" id="KW-0812">Transmembrane</keyword>
<feature type="transmembrane region" description="Helical" evidence="2">
    <location>
        <begin position="20"/>
        <end position="38"/>
    </location>
</feature>
<dbReference type="CDD" id="cd07341">
    <property type="entry name" value="M56_BlaR1_MecR1_like"/>
    <property type="match status" value="1"/>
</dbReference>
<dbReference type="Proteomes" id="UP000036908">
    <property type="component" value="Unassembled WGS sequence"/>
</dbReference>
<feature type="domain" description="Peptidase M56" evidence="3">
    <location>
        <begin position="24"/>
        <end position="277"/>
    </location>
</feature>
<evidence type="ECO:0000256" key="1">
    <source>
        <dbReference type="SAM" id="Coils"/>
    </source>
</evidence>
<dbReference type="Pfam" id="PF05569">
    <property type="entry name" value="Peptidase_M56"/>
    <property type="match status" value="1"/>
</dbReference>
<dbReference type="InterPro" id="IPR008756">
    <property type="entry name" value="Peptidase_M56"/>
</dbReference>
<feature type="transmembrane region" description="Helical" evidence="2">
    <location>
        <begin position="231"/>
        <end position="253"/>
    </location>
</feature>
<organism evidence="4 5">
    <name type="scientific">Roseivirga seohaensis subsp. aquiponti</name>
    <dbReference type="NCBI Taxonomy" id="1566026"/>
    <lineage>
        <taxon>Bacteria</taxon>
        <taxon>Pseudomonadati</taxon>
        <taxon>Bacteroidota</taxon>
        <taxon>Cytophagia</taxon>
        <taxon>Cytophagales</taxon>
        <taxon>Roseivirgaceae</taxon>
        <taxon>Roseivirga</taxon>
    </lineage>
</organism>
<name>A0A0L8ANU0_9BACT</name>
<keyword evidence="1" id="KW-0175">Coiled coil</keyword>
<proteinExistence type="predicted"/>
<accession>A0A0L8ANU0</accession>
<comment type="caution">
    <text evidence="4">The sequence shown here is derived from an EMBL/GenBank/DDBJ whole genome shotgun (WGS) entry which is preliminary data.</text>
</comment>
<evidence type="ECO:0000256" key="2">
    <source>
        <dbReference type="SAM" id="Phobius"/>
    </source>
</evidence>
<dbReference type="PANTHER" id="PTHR34978:SF3">
    <property type="entry name" value="SLR0241 PROTEIN"/>
    <property type="match status" value="1"/>
</dbReference>
<keyword evidence="2" id="KW-1133">Transmembrane helix</keyword>
<sequence length="771" mass="87175">MKAFINPQWAEALGLTLFDSLWQGALVLIVSFVVLLFMKKASPAKRYAVVLVATLILPLLSITTFLGHLDNGAITSTFNSPLDFENTSVFSLEFNEASTPIEQVATSLTIMEKWKAWTSQNANLALVVWLMGAFLFTVRMLGGFYFLNRLKSGANLITDSVWLEKMNELCNSLKIKGKVLLKQSERVSSPLVMGVIKPVIIFPMGLIQALPTDEIEAILVHELAHIKRKDFLINIVINLLQVIYFFHPAFWWLKIQLDAEREFHCDDIALNQLGKKLTLIKALTNASEYQGHKFQPALAFAGKKNQLLSRVKRIVDHKPQMNWFSGFMSLGILVLSFALMSQNATQEDKPIMADLEEDNIESLMQNPVLQDTTKVNKAILELLNPNSKVTVKTDASGTVTMILNDKAEITGEEFEAYKTAFNQIHMFSEEHQSAKEKLETEAKRSAKTQTDQQIIRTQEVLREVEELIKASAQSKASVVEKAEVTQEEIIEWVERVKEEEAKLVEAQEEVRKIQGRTGNILVTQRNRVTTGQNDFTGNVSTLFKGTATTEIVDNQTAVSEEVKKLEESLQEKDTIRLTLKNVSKKITDDTNEPVELKFTRAKATNDSLIYEVDNKIVDEKDLMAIDPKAIVSVQVIRDQAKILKIYPQLKGENLALIRASTKNNNDLESNSLLVKDPFTASAITHDFTRIEFGDALSYDLQLKFVSDRLAERNIIIDLDGELKPEMTFDDLNNLGDKKVQTVEIIKNDKMYEYHKKRKLKGYDALIRIVTK</sequence>
<dbReference type="EMBL" id="JSVA01000004">
    <property type="protein sequence ID" value="KOF04123.1"/>
    <property type="molecule type" value="Genomic_DNA"/>
</dbReference>
<feature type="transmembrane region" description="Helical" evidence="2">
    <location>
        <begin position="124"/>
        <end position="147"/>
    </location>
</feature>